<evidence type="ECO:0000313" key="2">
    <source>
        <dbReference type="EMBL" id="GJS66109.1"/>
    </source>
</evidence>
<name>A0ABQ4XL58_9ASTR</name>
<gene>
    <name evidence="2" type="ORF">Tco_0680673</name>
</gene>
<feature type="compositionally biased region" description="Polar residues" evidence="1">
    <location>
        <begin position="118"/>
        <end position="128"/>
    </location>
</feature>
<sequence>MFKVFNRCLTTRTSGHDRTKINILQLFHAVINQTNVDYAALLWWDFMNNVFQKKEAIQYLRFIKLMIANLMNKFPDIPQRVDEDYHSIKDDTPLEIHATDDFKEYEMVFVGVDVPMNQPQPVVSTQGTHRLEPESHKENPEYVDDDDDEEKVDEEKDVDTGSLETRTEEMQTPIPTPPRSPRINLSSDKNITQELTDIVPLPTATTSKTPQSKRRIFSMYSHLPDDLIENNLKPSIAATIIEGRDAFRSTVPDLVSQEFNAQAPKIIE</sequence>
<evidence type="ECO:0000256" key="1">
    <source>
        <dbReference type="SAM" id="MobiDB-lite"/>
    </source>
</evidence>
<feature type="compositionally biased region" description="Basic and acidic residues" evidence="1">
    <location>
        <begin position="129"/>
        <end position="140"/>
    </location>
</feature>
<comment type="caution">
    <text evidence="2">The sequence shown here is derived from an EMBL/GenBank/DDBJ whole genome shotgun (WGS) entry which is preliminary data.</text>
</comment>
<reference evidence="2" key="1">
    <citation type="journal article" date="2022" name="Int. J. Mol. Sci.">
        <title>Draft Genome of Tanacetum Coccineum: Genomic Comparison of Closely Related Tanacetum-Family Plants.</title>
        <authorList>
            <person name="Yamashiro T."/>
            <person name="Shiraishi A."/>
            <person name="Nakayama K."/>
            <person name="Satake H."/>
        </authorList>
    </citation>
    <scope>NUCLEOTIDE SEQUENCE</scope>
</reference>
<evidence type="ECO:0000313" key="3">
    <source>
        <dbReference type="Proteomes" id="UP001151760"/>
    </source>
</evidence>
<reference evidence="2" key="2">
    <citation type="submission" date="2022-01" db="EMBL/GenBank/DDBJ databases">
        <authorList>
            <person name="Yamashiro T."/>
            <person name="Shiraishi A."/>
            <person name="Satake H."/>
            <person name="Nakayama K."/>
        </authorList>
    </citation>
    <scope>NUCLEOTIDE SEQUENCE</scope>
</reference>
<feature type="region of interest" description="Disordered" evidence="1">
    <location>
        <begin position="118"/>
        <end position="183"/>
    </location>
</feature>
<dbReference type="EMBL" id="BQNB010009626">
    <property type="protein sequence ID" value="GJS66109.1"/>
    <property type="molecule type" value="Genomic_DNA"/>
</dbReference>
<dbReference type="Proteomes" id="UP001151760">
    <property type="component" value="Unassembled WGS sequence"/>
</dbReference>
<keyword evidence="3" id="KW-1185">Reference proteome</keyword>
<proteinExistence type="predicted"/>
<protein>
    <submittedName>
        <fullName evidence="2">Uncharacterized protein</fullName>
    </submittedName>
</protein>
<organism evidence="2 3">
    <name type="scientific">Tanacetum coccineum</name>
    <dbReference type="NCBI Taxonomy" id="301880"/>
    <lineage>
        <taxon>Eukaryota</taxon>
        <taxon>Viridiplantae</taxon>
        <taxon>Streptophyta</taxon>
        <taxon>Embryophyta</taxon>
        <taxon>Tracheophyta</taxon>
        <taxon>Spermatophyta</taxon>
        <taxon>Magnoliopsida</taxon>
        <taxon>eudicotyledons</taxon>
        <taxon>Gunneridae</taxon>
        <taxon>Pentapetalae</taxon>
        <taxon>asterids</taxon>
        <taxon>campanulids</taxon>
        <taxon>Asterales</taxon>
        <taxon>Asteraceae</taxon>
        <taxon>Asteroideae</taxon>
        <taxon>Anthemideae</taxon>
        <taxon>Anthemidinae</taxon>
        <taxon>Tanacetum</taxon>
    </lineage>
</organism>
<accession>A0ABQ4XL58</accession>
<feature type="compositionally biased region" description="Acidic residues" evidence="1">
    <location>
        <begin position="141"/>
        <end position="157"/>
    </location>
</feature>